<feature type="non-terminal residue" evidence="15">
    <location>
        <position position="102"/>
    </location>
</feature>
<dbReference type="OrthoDB" id="193920at2759"/>
<dbReference type="GO" id="GO:0008017">
    <property type="term" value="F:microtubule binding"/>
    <property type="evidence" value="ECO:0007669"/>
    <property type="project" value="InterPro"/>
</dbReference>
<evidence type="ECO:0000256" key="6">
    <source>
        <dbReference type="ARBA" id="ARBA00022618"/>
    </source>
</evidence>
<keyword evidence="10" id="KW-0206">Cytoskeleton</keyword>
<comment type="similarity">
    <text evidence="3">Belongs to the SKA2 family.</text>
</comment>
<dbReference type="GO" id="GO:0051301">
    <property type="term" value="P:cell division"/>
    <property type="evidence" value="ECO:0007669"/>
    <property type="project" value="UniProtKB-KW"/>
</dbReference>
<evidence type="ECO:0000256" key="8">
    <source>
        <dbReference type="ARBA" id="ARBA00022776"/>
    </source>
</evidence>
<keyword evidence="11" id="KW-0131">Cell cycle</keyword>
<keyword evidence="5" id="KW-0963">Cytoplasm</keyword>
<evidence type="ECO:0000256" key="11">
    <source>
        <dbReference type="ARBA" id="ARBA00023306"/>
    </source>
</evidence>
<feature type="non-terminal residue" evidence="15">
    <location>
        <position position="1"/>
    </location>
</feature>
<keyword evidence="7" id="KW-0493">Microtubule</keyword>
<keyword evidence="8" id="KW-0498">Mitosis</keyword>
<dbReference type="InterPro" id="IPR026762">
    <property type="entry name" value="Ska2"/>
</dbReference>
<dbReference type="PANTHER" id="PTHR32017:SF3">
    <property type="entry name" value="SPINDLE AND KINETOCHORE-ASSOCIATED PROTEIN 2"/>
    <property type="match status" value="1"/>
</dbReference>
<dbReference type="GO" id="GO:0000278">
    <property type="term" value="P:mitotic cell cycle"/>
    <property type="evidence" value="ECO:0007669"/>
    <property type="project" value="TreeGrafter"/>
</dbReference>
<keyword evidence="12" id="KW-0137">Centromere</keyword>
<dbReference type="Gene3D" id="6.10.250.1380">
    <property type="match status" value="1"/>
</dbReference>
<evidence type="ECO:0000256" key="1">
    <source>
        <dbReference type="ARBA" id="ARBA00004186"/>
    </source>
</evidence>
<evidence type="ECO:0000256" key="12">
    <source>
        <dbReference type="ARBA" id="ARBA00023328"/>
    </source>
</evidence>
<dbReference type="GO" id="GO:0000940">
    <property type="term" value="C:outer kinetochore"/>
    <property type="evidence" value="ECO:0007669"/>
    <property type="project" value="InterPro"/>
</dbReference>
<dbReference type="Proteomes" id="UP000657035">
    <property type="component" value="Unassembled WGS sequence"/>
</dbReference>
<comment type="subcellular location">
    <subcellularLocation>
        <location evidence="2">Chromosome</location>
        <location evidence="2">Centromere</location>
        <location evidence="2">Kinetochore</location>
    </subcellularLocation>
    <subcellularLocation>
        <location evidence="1">Cytoplasm</location>
        <location evidence="1">Cytoskeleton</location>
        <location evidence="1">Spindle</location>
    </subcellularLocation>
</comment>
<comment type="caution">
    <text evidence="15">The sequence shown here is derived from an EMBL/GenBank/DDBJ whole genome shotgun (WGS) entry which is preliminary data.</text>
</comment>
<evidence type="ECO:0000256" key="2">
    <source>
        <dbReference type="ARBA" id="ARBA00004629"/>
    </source>
</evidence>
<evidence type="ECO:0000256" key="10">
    <source>
        <dbReference type="ARBA" id="ARBA00023212"/>
    </source>
</evidence>
<dbReference type="EMBL" id="WBMU01002508">
    <property type="protein sequence ID" value="NXC73422.1"/>
    <property type="molecule type" value="Genomic_DNA"/>
</dbReference>
<proteinExistence type="inferred from homology"/>
<dbReference type="GO" id="GO:0005876">
    <property type="term" value="C:spindle microtubule"/>
    <property type="evidence" value="ECO:0007669"/>
    <property type="project" value="InterPro"/>
</dbReference>
<keyword evidence="6" id="KW-0132">Cell division</keyword>
<organism evidence="15 16">
    <name type="scientific">Anhinga anhinga</name>
    <name type="common">Anhinga</name>
    <name type="synonym">Plotus anhinga</name>
    <dbReference type="NCBI Taxonomy" id="56067"/>
    <lineage>
        <taxon>Eukaryota</taxon>
        <taxon>Metazoa</taxon>
        <taxon>Chordata</taxon>
        <taxon>Craniata</taxon>
        <taxon>Vertebrata</taxon>
        <taxon>Euteleostomi</taxon>
        <taxon>Archelosauria</taxon>
        <taxon>Archosauria</taxon>
        <taxon>Dinosauria</taxon>
        <taxon>Saurischia</taxon>
        <taxon>Theropoda</taxon>
        <taxon>Coelurosauria</taxon>
        <taxon>Aves</taxon>
        <taxon>Neognathae</taxon>
        <taxon>Neoaves</taxon>
        <taxon>Aequornithes</taxon>
        <taxon>Suliformes</taxon>
        <taxon>Anhingidae</taxon>
        <taxon>Anhinga</taxon>
    </lineage>
</organism>
<name>A0A851PXT0_ANHAN</name>
<sequence length="102" mass="11716">ENPITLLEELSLVKSRYKTLCMQLDKVYREQREAMMGIQAALENTMKTIQAVQQHTDLECLPLSEEEEAAVQQLTCQTAEEMESLMEEVMRPRSVSIPETIN</sequence>
<keyword evidence="4" id="KW-0158">Chromosome</keyword>
<evidence type="ECO:0000256" key="7">
    <source>
        <dbReference type="ARBA" id="ARBA00022701"/>
    </source>
</evidence>
<feature type="domain" description="Ska2 N-terminal" evidence="14">
    <location>
        <begin position="1"/>
        <end position="74"/>
    </location>
</feature>
<gene>
    <name evidence="15" type="primary">Ska2</name>
    <name evidence="15" type="ORF">ANHANH_R14602</name>
</gene>
<evidence type="ECO:0000256" key="13">
    <source>
        <dbReference type="ARBA" id="ARBA00029651"/>
    </source>
</evidence>
<keyword evidence="9" id="KW-0995">Kinetochore</keyword>
<evidence type="ECO:0000256" key="5">
    <source>
        <dbReference type="ARBA" id="ARBA00022490"/>
    </source>
</evidence>
<dbReference type="GO" id="GO:0007059">
    <property type="term" value="P:chromosome segregation"/>
    <property type="evidence" value="ECO:0007669"/>
    <property type="project" value="InterPro"/>
</dbReference>
<accession>A0A851PXT0</accession>
<protein>
    <recommendedName>
        <fullName evidence="13">Protein FAM33A</fullName>
    </recommendedName>
</protein>
<evidence type="ECO:0000256" key="3">
    <source>
        <dbReference type="ARBA" id="ARBA00010684"/>
    </source>
</evidence>
<evidence type="ECO:0000256" key="4">
    <source>
        <dbReference type="ARBA" id="ARBA00022454"/>
    </source>
</evidence>
<dbReference type="InterPro" id="IPR042091">
    <property type="entry name" value="Ska2_N"/>
</dbReference>
<evidence type="ECO:0000259" key="14">
    <source>
        <dbReference type="Pfam" id="PF16740"/>
    </source>
</evidence>
<evidence type="ECO:0000313" key="16">
    <source>
        <dbReference type="Proteomes" id="UP000657035"/>
    </source>
</evidence>
<keyword evidence="16" id="KW-1185">Reference proteome</keyword>
<dbReference type="AlphaFoldDB" id="A0A851PXT0"/>
<dbReference type="Pfam" id="PF16740">
    <property type="entry name" value="SKA2"/>
    <property type="match status" value="1"/>
</dbReference>
<dbReference type="PANTHER" id="PTHR32017">
    <property type="entry name" value="SPINDLE AND KINETOCHORE-ASSOCIATED PROTEIN 2"/>
    <property type="match status" value="1"/>
</dbReference>
<reference evidence="15" key="1">
    <citation type="submission" date="2019-09" db="EMBL/GenBank/DDBJ databases">
        <title>Bird 10,000 Genomes (B10K) Project - Family phase.</title>
        <authorList>
            <person name="Zhang G."/>
        </authorList>
    </citation>
    <scope>NUCLEOTIDE SEQUENCE</scope>
    <source>
        <strain evidence="15">B10K-CU-031-38</strain>
    </source>
</reference>
<evidence type="ECO:0000313" key="15">
    <source>
        <dbReference type="EMBL" id="NXC73422.1"/>
    </source>
</evidence>
<evidence type="ECO:0000256" key="9">
    <source>
        <dbReference type="ARBA" id="ARBA00022838"/>
    </source>
</evidence>